<evidence type="ECO:0000259" key="7">
    <source>
        <dbReference type="Pfam" id="PF01435"/>
    </source>
</evidence>
<evidence type="ECO:0000256" key="5">
    <source>
        <dbReference type="ARBA" id="ARBA00023049"/>
    </source>
</evidence>
<proteinExistence type="inferred from homology"/>
<keyword evidence="2" id="KW-0479">Metal-binding</keyword>
<evidence type="ECO:0000256" key="6">
    <source>
        <dbReference type="RuleBase" id="RU003983"/>
    </source>
</evidence>
<reference evidence="8 9" key="1">
    <citation type="submission" date="2020-08" db="EMBL/GenBank/DDBJ databases">
        <title>Genome public.</title>
        <authorList>
            <person name="Liu C."/>
            <person name="Sun Q."/>
        </authorList>
    </citation>
    <scope>NUCLEOTIDE SEQUENCE [LARGE SCALE GENOMIC DNA]</scope>
    <source>
        <strain evidence="8 9">New-7</strain>
    </source>
</reference>
<keyword evidence="3 6" id="KW-0378">Hydrolase</keyword>
<evidence type="ECO:0000313" key="9">
    <source>
        <dbReference type="Proteomes" id="UP000636891"/>
    </source>
</evidence>
<keyword evidence="4 6" id="KW-0862">Zinc</keyword>
<feature type="domain" description="Peptidase M48" evidence="7">
    <location>
        <begin position="73"/>
        <end position="250"/>
    </location>
</feature>
<name>A0ABR7CNG0_9BACT</name>
<dbReference type="PANTHER" id="PTHR22726">
    <property type="entry name" value="METALLOENDOPEPTIDASE OMA1"/>
    <property type="match status" value="1"/>
</dbReference>
<keyword evidence="5 6" id="KW-0482">Metalloprotease</keyword>
<dbReference type="Proteomes" id="UP000636891">
    <property type="component" value="Unassembled WGS sequence"/>
</dbReference>
<dbReference type="Pfam" id="PF01435">
    <property type="entry name" value="Peptidase_M48"/>
    <property type="match status" value="1"/>
</dbReference>
<dbReference type="EMBL" id="JACOOK010000003">
    <property type="protein sequence ID" value="MBC5616725.1"/>
    <property type="molecule type" value="Genomic_DNA"/>
</dbReference>
<evidence type="ECO:0000256" key="1">
    <source>
        <dbReference type="ARBA" id="ARBA00022670"/>
    </source>
</evidence>
<comment type="caution">
    <text evidence="8">The sequence shown here is derived from an EMBL/GenBank/DDBJ whole genome shotgun (WGS) entry which is preliminary data.</text>
</comment>
<dbReference type="InterPro" id="IPR051156">
    <property type="entry name" value="Mito/Outer_Membr_Metalloprot"/>
</dbReference>
<dbReference type="Gene3D" id="3.30.2010.10">
    <property type="entry name" value="Metalloproteases ('zincins'), catalytic domain"/>
    <property type="match status" value="1"/>
</dbReference>
<keyword evidence="9" id="KW-1185">Reference proteome</keyword>
<dbReference type="InterPro" id="IPR001915">
    <property type="entry name" value="Peptidase_M48"/>
</dbReference>
<sequence length="261" mass="28505">MLLKVAIIVLIIYIIVVTRSRIRLPNPALQATVDVLQAATLKDEHVMQMARKYIDYADAQNALLPIDDPYAERLDRLTSRYVAVNGVPLNFRVYKTAQINAFATADGSIRIFSGLMDLMNDDELMAIVGHEMGHIRNSDTLSAMRKAYLTSAARNALGATGGVIGSLSSSQWGSLAEKLAGSQFSQGQEYAADDFSFGFLQRNGYDPYAMASALEKIHRTSQRKDGQADAVLQLFSTHPDSFSRAARMRAKADAAKALPAA</sequence>
<comment type="similarity">
    <text evidence="6">Belongs to the peptidase M48 family.</text>
</comment>
<accession>A0ABR7CNG0</accession>
<evidence type="ECO:0000256" key="3">
    <source>
        <dbReference type="ARBA" id="ARBA00022801"/>
    </source>
</evidence>
<dbReference type="PANTHER" id="PTHR22726:SF8">
    <property type="entry name" value="METALLOPROTEASE YCAL"/>
    <property type="match status" value="1"/>
</dbReference>
<gene>
    <name evidence="8" type="ORF">H8S08_06795</name>
</gene>
<organism evidence="8 9">
    <name type="scientific">Alistipes hominis</name>
    <dbReference type="NCBI Taxonomy" id="2763015"/>
    <lineage>
        <taxon>Bacteria</taxon>
        <taxon>Pseudomonadati</taxon>
        <taxon>Bacteroidota</taxon>
        <taxon>Bacteroidia</taxon>
        <taxon>Bacteroidales</taxon>
        <taxon>Rikenellaceae</taxon>
        <taxon>Alistipes</taxon>
    </lineage>
</organism>
<comment type="cofactor">
    <cofactor evidence="6">
        <name>Zn(2+)</name>
        <dbReference type="ChEBI" id="CHEBI:29105"/>
    </cofactor>
    <text evidence="6">Binds 1 zinc ion per subunit.</text>
</comment>
<evidence type="ECO:0000313" key="8">
    <source>
        <dbReference type="EMBL" id="MBC5616725.1"/>
    </source>
</evidence>
<dbReference type="CDD" id="cd07334">
    <property type="entry name" value="M48C_loiP_like"/>
    <property type="match status" value="1"/>
</dbReference>
<protein>
    <submittedName>
        <fullName evidence="8">M48 family metallopeptidase</fullName>
    </submittedName>
</protein>
<dbReference type="RefSeq" id="WP_118655804.1">
    <property type="nucleotide sequence ID" value="NZ_JACOOK010000003.1"/>
</dbReference>
<keyword evidence="1 6" id="KW-0645">Protease</keyword>
<evidence type="ECO:0000256" key="2">
    <source>
        <dbReference type="ARBA" id="ARBA00022723"/>
    </source>
</evidence>
<evidence type="ECO:0000256" key="4">
    <source>
        <dbReference type="ARBA" id="ARBA00022833"/>
    </source>
</evidence>